<comment type="catalytic activity">
    <reaction evidence="1">
        <text>ATP + protein L-histidine = ADP + protein N-phospho-L-histidine.</text>
        <dbReference type="EC" id="2.7.13.3"/>
    </reaction>
</comment>
<evidence type="ECO:0000256" key="9">
    <source>
        <dbReference type="SAM" id="MobiDB-lite"/>
    </source>
</evidence>
<evidence type="ECO:0000256" key="6">
    <source>
        <dbReference type="ARBA" id="ARBA00022777"/>
    </source>
</evidence>
<feature type="domain" description="Histidine kinase/HSP90-like ATPase" evidence="11">
    <location>
        <begin position="366"/>
        <end position="450"/>
    </location>
</feature>
<dbReference type="InterPro" id="IPR003594">
    <property type="entry name" value="HATPase_dom"/>
</dbReference>
<keyword evidence="15" id="KW-1185">Reference proteome</keyword>
<evidence type="ECO:0000256" key="5">
    <source>
        <dbReference type="ARBA" id="ARBA00022741"/>
    </source>
</evidence>
<keyword evidence="10" id="KW-0472">Membrane</keyword>
<feature type="transmembrane region" description="Helical" evidence="10">
    <location>
        <begin position="199"/>
        <end position="221"/>
    </location>
</feature>
<dbReference type="PANTHER" id="PTHR24421">
    <property type="entry name" value="NITRATE/NITRITE SENSOR PROTEIN NARX-RELATED"/>
    <property type="match status" value="1"/>
</dbReference>
<evidence type="ECO:0000313" key="15">
    <source>
        <dbReference type="Proteomes" id="UP001268542"/>
    </source>
</evidence>
<dbReference type="EMBL" id="JAVYII010000004">
    <property type="protein sequence ID" value="MDT9593518.1"/>
    <property type="molecule type" value="Genomic_DNA"/>
</dbReference>
<feature type="domain" description="Signal transduction histidine kinase subgroup 3 dimerisation and phosphoacceptor" evidence="12">
    <location>
        <begin position="261"/>
        <end position="324"/>
    </location>
</feature>
<keyword evidence="7" id="KW-0067">ATP-binding</keyword>
<evidence type="ECO:0000256" key="2">
    <source>
        <dbReference type="ARBA" id="ARBA00012438"/>
    </source>
</evidence>
<feature type="domain" description="Putative sensor" evidence="13">
    <location>
        <begin position="47"/>
        <end position="232"/>
    </location>
</feature>
<dbReference type="Proteomes" id="UP001268542">
    <property type="component" value="Unassembled WGS sequence"/>
</dbReference>
<evidence type="ECO:0000313" key="14">
    <source>
        <dbReference type="EMBL" id="MDT9593518.1"/>
    </source>
</evidence>
<dbReference type="EC" id="2.7.13.3" evidence="2"/>
<accession>A0ABU3PWA6</accession>
<evidence type="ECO:0000256" key="4">
    <source>
        <dbReference type="ARBA" id="ARBA00022679"/>
    </source>
</evidence>
<dbReference type="InterPro" id="IPR050482">
    <property type="entry name" value="Sensor_HK_TwoCompSys"/>
</dbReference>
<keyword evidence="3" id="KW-0597">Phosphoprotein</keyword>
<organism evidence="14 15">
    <name type="scientific">Nocardioides imazamoxiresistens</name>
    <dbReference type="NCBI Taxonomy" id="3231893"/>
    <lineage>
        <taxon>Bacteria</taxon>
        <taxon>Bacillati</taxon>
        <taxon>Actinomycetota</taxon>
        <taxon>Actinomycetes</taxon>
        <taxon>Propionibacteriales</taxon>
        <taxon>Nocardioidaceae</taxon>
        <taxon>Nocardioides</taxon>
    </lineage>
</organism>
<feature type="region of interest" description="Disordered" evidence="9">
    <location>
        <begin position="1"/>
        <end position="35"/>
    </location>
</feature>
<keyword evidence="8" id="KW-0902">Two-component regulatory system</keyword>
<sequence length="451" mass="48133">MTETLTMPPHDAYATAGSGGVPGAPGAAAPPPRHRSTLRRTLDDTGYALVAFPAGLLSFVVVVVGTTLGGSLAWMVLGLPVLAATAFVARGFAHFERARLRGQLGRPAPAPVYLTSRRGDGWLRRVVTPLRDPQTWLDIVWSMLALVTGLFAWSLVVVVWAAVLNGATYWFWQQWLPDGPEQQGLAELMGLGDARSTEVWLQTGFGVVALLLLVPLTRLAAVAHASLAEVMLCSRGTLQAEVRRAAGGRDAAREAEASSLRRLERDIHDGPQQRMVRLAMDLGRARHQLDQDPERAREALDAAYAQARDAIDELRALSRGIAPPLLVDRGLGPALEELVARSEQRVDLRVDPAAAHGLAPHVETCVYFVVAEAMTNVAKHSRAEAVEVVVTQEEDRIVVQVGDDGVGGAHPGKGTGLAGLERRVAGLDGHLAVTSPPGGPTVVRAEVPREA</sequence>
<feature type="transmembrane region" description="Helical" evidence="10">
    <location>
        <begin position="72"/>
        <end position="93"/>
    </location>
</feature>
<dbReference type="InterPro" id="IPR025828">
    <property type="entry name" value="Put_sensor_dom"/>
</dbReference>
<keyword evidence="4" id="KW-0808">Transferase</keyword>
<dbReference type="Gene3D" id="3.30.565.10">
    <property type="entry name" value="Histidine kinase-like ATPase, C-terminal domain"/>
    <property type="match status" value="1"/>
</dbReference>
<protein>
    <recommendedName>
        <fullName evidence="2">histidine kinase</fullName>
        <ecNumber evidence="2">2.7.13.3</ecNumber>
    </recommendedName>
</protein>
<keyword evidence="5" id="KW-0547">Nucleotide-binding</keyword>
<dbReference type="InterPro" id="IPR036890">
    <property type="entry name" value="HATPase_C_sf"/>
</dbReference>
<gene>
    <name evidence="14" type="ORF">RDV89_10605</name>
</gene>
<evidence type="ECO:0000256" key="7">
    <source>
        <dbReference type="ARBA" id="ARBA00022840"/>
    </source>
</evidence>
<dbReference type="PANTHER" id="PTHR24421:SF10">
    <property type="entry name" value="NITRATE_NITRITE SENSOR PROTEIN NARQ"/>
    <property type="match status" value="1"/>
</dbReference>
<dbReference type="Pfam" id="PF02518">
    <property type="entry name" value="HATPase_c"/>
    <property type="match status" value="1"/>
</dbReference>
<dbReference type="RefSeq" id="WP_315733012.1">
    <property type="nucleotide sequence ID" value="NZ_JAVYII010000004.1"/>
</dbReference>
<feature type="transmembrane region" description="Helical" evidence="10">
    <location>
        <begin position="45"/>
        <end position="66"/>
    </location>
</feature>
<feature type="transmembrane region" description="Helical" evidence="10">
    <location>
        <begin position="139"/>
        <end position="163"/>
    </location>
</feature>
<dbReference type="Gene3D" id="1.20.5.1930">
    <property type="match status" value="1"/>
</dbReference>
<dbReference type="GO" id="GO:0016301">
    <property type="term" value="F:kinase activity"/>
    <property type="evidence" value="ECO:0007669"/>
    <property type="project" value="UniProtKB-KW"/>
</dbReference>
<proteinExistence type="predicted"/>
<dbReference type="InterPro" id="IPR011712">
    <property type="entry name" value="Sig_transdc_His_kin_sub3_dim/P"/>
</dbReference>
<dbReference type="Pfam" id="PF13796">
    <property type="entry name" value="Sensor"/>
    <property type="match status" value="1"/>
</dbReference>
<evidence type="ECO:0000256" key="8">
    <source>
        <dbReference type="ARBA" id="ARBA00023012"/>
    </source>
</evidence>
<keyword evidence="10" id="KW-0812">Transmembrane</keyword>
<evidence type="ECO:0000259" key="13">
    <source>
        <dbReference type="Pfam" id="PF13796"/>
    </source>
</evidence>
<evidence type="ECO:0000259" key="12">
    <source>
        <dbReference type="Pfam" id="PF07730"/>
    </source>
</evidence>
<dbReference type="Pfam" id="PF07730">
    <property type="entry name" value="HisKA_3"/>
    <property type="match status" value="1"/>
</dbReference>
<evidence type="ECO:0000256" key="10">
    <source>
        <dbReference type="SAM" id="Phobius"/>
    </source>
</evidence>
<evidence type="ECO:0000256" key="1">
    <source>
        <dbReference type="ARBA" id="ARBA00000085"/>
    </source>
</evidence>
<evidence type="ECO:0000259" key="11">
    <source>
        <dbReference type="Pfam" id="PF02518"/>
    </source>
</evidence>
<reference evidence="14 15" key="1">
    <citation type="submission" date="2023-08" db="EMBL/GenBank/DDBJ databases">
        <title>Nocardioides seae sp. nov., a bacterium isolated from a soil.</title>
        <authorList>
            <person name="Wang X."/>
        </authorList>
    </citation>
    <scope>NUCLEOTIDE SEQUENCE [LARGE SCALE GENOMIC DNA]</scope>
    <source>
        <strain evidence="14 15">YZH12</strain>
    </source>
</reference>
<evidence type="ECO:0000256" key="3">
    <source>
        <dbReference type="ARBA" id="ARBA00022553"/>
    </source>
</evidence>
<keyword evidence="6 14" id="KW-0418">Kinase</keyword>
<name>A0ABU3PWA6_9ACTN</name>
<keyword evidence="10" id="KW-1133">Transmembrane helix</keyword>
<dbReference type="CDD" id="cd16917">
    <property type="entry name" value="HATPase_UhpB-NarQ-NarX-like"/>
    <property type="match status" value="1"/>
</dbReference>
<comment type="caution">
    <text evidence="14">The sequence shown here is derived from an EMBL/GenBank/DDBJ whole genome shotgun (WGS) entry which is preliminary data.</text>
</comment>
<dbReference type="SUPFAM" id="SSF55874">
    <property type="entry name" value="ATPase domain of HSP90 chaperone/DNA topoisomerase II/histidine kinase"/>
    <property type="match status" value="1"/>
</dbReference>